<sequence length="303" mass="33477">MTSSALTAVLKAAVARDHPGILTEGRDKLSILQDVMDAHGWRPVLELGRALRVLSAHPVLRALSAGQTPRHTVERWCTLERFMHSRHRTRLIEHDPVEPRMTLRHVAIDGGRIRVVNDLFIWGVLVAILETAGFTSLTVSLASASGSAVVIHGGTSRVGPRKLPPITDVATFTWSPTRRTLPPVRSDSMDEAPGQVHDRLQSLMGGDLLHSWTLEESARRLTLSRRSLQRALREEGTTFSETLQRSRVDAAHALLADASLTLTDVAFCTGFSDQAHFSRTFRKYNDVPPSALRDLVRSKAATR</sequence>
<dbReference type="RefSeq" id="WP_206718584.1">
    <property type="nucleotide sequence ID" value="NZ_CP071091.1"/>
</dbReference>
<keyword evidence="1" id="KW-0805">Transcription regulation</keyword>
<organism evidence="5 6">
    <name type="scientific">Myxococcus landrumensis</name>
    <dbReference type="NCBI Taxonomy" id="2813577"/>
    <lineage>
        <taxon>Bacteria</taxon>
        <taxon>Pseudomonadati</taxon>
        <taxon>Myxococcota</taxon>
        <taxon>Myxococcia</taxon>
        <taxon>Myxococcales</taxon>
        <taxon>Cystobacterineae</taxon>
        <taxon>Myxococcaceae</taxon>
        <taxon>Myxococcus</taxon>
    </lineage>
</organism>
<evidence type="ECO:0000256" key="3">
    <source>
        <dbReference type="ARBA" id="ARBA00023163"/>
    </source>
</evidence>
<dbReference type="SUPFAM" id="SSF46689">
    <property type="entry name" value="Homeodomain-like"/>
    <property type="match status" value="1"/>
</dbReference>
<dbReference type="EMBL" id="CP071091">
    <property type="protein sequence ID" value="QSQ16948.1"/>
    <property type="molecule type" value="Genomic_DNA"/>
</dbReference>
<dbReference type="SMART" id="SM00342">
    <property type="entry name" value="HTH_ARAC"/>
    <property type="match status" value="1"/>
</dbReference>
<keyword evidence="3" id="KW-0804">Transcription</keyword>
<evidence type="ECO:0000256" key="1">
    <source>
        <dbReference type="ARBA" id="ARBA00023015"/>
    </source>
</evidence>
<reference evidence="5 6" key="1">
    <citation type="submission" date="2021-02" db="EMBL/GenBank/DDBJ databases">
        <title>De Novo genome assembly of isolated myxobacteria.</title>
        <authorList>
            <person name="Stevens D.C."/>
        </authorList>
    </citation>
    <scope>NUCLEOTIDE SEQUENCE [LARGE SCALE GENOMIC DNA]</scope>
    <source>
        <strain evidence="5 6">SCHIC003</strain>
    </source>
</reference>
<dbReference type="PROSITE" id="PS00041">
    <property type="entry name" value="HTH_ARAC_FAMILY_1"/>
    <property type="match status" value="1"/>
</dbReference>
<protein>
    <submittedName>
        <fullName evidence="5">Helix-turn-helix transcriptional regulator</fullName>
    </submittedName>
</protein>
<evidence type="ECO:0000313" key="5">
    <source>
        <dbReference type="EMBL" id="QSQ16948.1"/>
    </source>
</evidence>
<dbReference type="InterPro" id="IPR018062">
    <property type="entry name" value="HTH_AraC-typ_CS"/>
</dbReference>
<dbReference type="Pfam" id="PF12833">
    <property type="entry name" value="HTH_18"/>
    <property type="match status" value="1"/>
</dbReference>
<dbReference type="InterPro" id="IPR009057">
    <property type="entry name" value="Homeodomain-like_sf"/>
</dbReference>
<dbReference type="PANTHER" id="PTHR47894">
    <property type="entry name" value="HTH-TYPE TRANSCRIPTIONAL REGULATOR GADX"/>
    <property type="match status" value="1"/>
</dbReference>
<dbReference type="InterPro" id="IPR018060">
    <property type="entry name" value="HTH_AraC"/>
</dbReference>
<evidence type="ECO:0000259" key="4">
    <source>
        <dbReference type="PROSITE" id="PS01124"/>
    </source>
</evidence>
<keyword evidence="6" id="KW-1185">Reference proteome</keyword>
<feature type="domain" description="HTH araC/xylS-type" evidence="4">
    <location>
        <begin position="198"/>
        <end position="295"/>
    </location>
</feature>
<name>A0ABX7NEW0_9BACT</name>
<evidence type="ECO:0000313" key="6">
    <source>
        <dbReference type="Proteomes" id="UP000663090"/>
    </source>
</evidence>
<dbReference type="Proteomes" id="UP000663090">
    <property type="component" value="Chromosome"/>
</dbReference>
<accession>A0ABX7NEW0</accession>
<keyword evidence="2" id="KW-0238">DNA-binding</keyword>
<dbReference type="Gene3D" id="1.10.10.60">
    <property type="entry name" value="Homeodomain-like"/>
    <property type="match status" value="1"/>
</dbReference>
<proteinExistence type="predicted"/>
<gene>
    <name evidence="5" type="ORF">JY572_13230</name>
</gene>
<dbReference type="PROSITE" id="PS01124">
    <property type="entry name" value="HTH_ARAC_FAMILY_2"/>
    <property type="match status" value="1"/>
</dbReference>
<evidence type="ECO:0000256" key="2">
    <source>
        <dbReference type="ARBA" id="ARBA00023125"/>
    </source>
</evidence>
<dbReference type="PANTHER" id="PTHR47894:SF4">
    <property type="entry name" value="HTH-TYPE TRANSCRIPTIONAL REGULATOR GADX"/>
    <property type="match status" value="1"/>
</dbReference>